<name>A0A9N8VLJ4_9GLOM</name>
<reference evidence="4" key="1">
    <citation type="submission" date="2021-06" db="EMBL/GenBank/DDBJ databases">
        <authorList>
            <person name="Kallberg Y."/>
            <person name="Tangrot J."/>
            <person name="Rosling A."/>
        </authorList>
    </citation>
    <scope>NUCLEOTIDE SEQUENCE</scope>
    <source>
        <strain evidence="4">IA702</strain>
    </source>
</reference>
<dbReference type="EMBL" id="CAJVPJ010000024">
    <property type="protein sequence ID" value="CAG8459140.1"/>
    <property type="molecule type" value="Genomic_DNA"/>
</dbReference>
<feature type="compositionally biased region" description="Pro residues" evidence="2">
    <location>
        <begin position="138"/>
        <end position="152"/>
    </location>
</feature>
<feature type="compositionally biased region" description="Polar residues" evidence="2">
    <location>
        <begin position="68"/>
        <end position="99"/>
    </location>
</feature>
<dbReference type="GO" id="GO:0005794">
    <property type="term" value="C:Golgi apparatus"/>
    <property type="evidence" value="ECO:0007669"/>
    <property type="project" value="TreeGrafter"/>
</dbReference>
<dbReference type="InterPro" id="IPR042201">
    <property type="entry name" value="FH2_Formin_sf"/>
</dbReference>
<dbReference type="PANTHER" id="PTHR46515:SF1">
    <property type="entry name" value="TATA ELEMENT MODULATORY FACTOR"/>
    <property type="match status" value="1"/>
</dbReference>
<feature type="coiled-coil region" evidence="1">
    <location>
        <begin position="282"/>
        <end position="358"/>
    </location>
</feature>
<gene>
    <name evidence="4" type="ORF">POCULU_LOCUS466</name>
</gene>
<feature type="coiled-coil region" evidence="1">
    <location>
        <begin position="391"/>
        <end position="533"/>
    </location>
</feature>
<keyword evidence="1" id="KW-0175">Coiled coil</keyword>
<dbReference type="PANTHER" id="PTHR46515">
    <property type="entry name" value="TATA ELEMENT MODULATORY FACTOR TMF1"/>
    <property type="match status" value="1"/>
</dbReference>
<evidence type="ECO:0000313" key="4">
    <source>
        <dbReference type="EMBL" id="CAG8459140.1"/>
    </source>
</evidence>
<dbReference type="Gene3D" id="1.20.58.2220">
    <property type="entry name" value="Formin, FH2 domain"/>
    <property type="match status" value="1"/>
</dbReference>
<evidence type="ECO:0000313" key="5">
    <source>
        <dbReference type="Proteomes" id="UP000789572"/>
    </source>
</evidence>
<evidence type="ECO:0000259" key="3">
    <source>
        <dbReference type="Pfam" id="PF12325"/>
    </source>
</evidence>
<proteinExistence type="predicted"/>
<sequence length="777" mass="86408">MSFFNNKAGVTASTWGSMLKQAINTVESKIDKALDISSENAEYQGEVYIDPMMGIIATIDKPEIPTVENDNSASSREFSQEQQETQDLQANAATSSSAENLLPIGTPPISPAVNPSPDTLIPSTLSTVDVSPSVPTAAPTPSPPPPPPPTPSKMPDTAQYNTNAVVSNQTIDANSAATRTSLSDTLVTLKQILATQDDSACENNIESFSHKSSESHESHRSIQTDTIAYTGAEEYNNEDTGMDSDEIVDKNSGYESSALLNASDEDTLDERSSHDDLRRRTARHYEEIIATKEQRLRDVAEQNIILNKHMAELRGKIMEIEENKDAMLKIANSKIDDLEKSLEQAKEAAQKVQQLTVTVDASQKTVENQRKLLLEKDEQIAKLVQAGEKSEYDKRIQIEELQKELEQLRTESGTSEDNLRIELRELRSTLVESEERAGKQEDALRKEIESLQHRLQLAESAKQEAKMEEWETERIQLIRRIDELQTQHALSKKNWEKTEIRLKSQLAERENERERLTKKEQSVKAELTELSSKLESTSLQLISERNEVSRLDTLVSTLRSQVSALTSQNSSLSADLSSLAESHSAELATLADKHSKELKELARSPTYNLRSTSETSLGIYKNDGWSGGRGEDGALTGIKSPMLFSPVSSARSSIDGGNGVMGSVVMFEKLNNNVKQLEAQVANLQAQLQITTKNRDELSDELVRVTMQLEELKSKSANYDILSEEHTELNERYNTLLELLGEKTEEVEELQADLADVKQAFRAQITELCAKADQSKK</sequence>
<dbReference type="InterPro" id="IPR052602">
    <property type="entry name" value="Growth_transcription_reg"/>
</dbReference>
<comment type="caution">
    <text evidence="4">The sequence shown here is derived from an EMBL/GenBank/DDBJ whole genome shotgun (WGS) entry which is preliminary data.</text>
</comment>
<dbReference type="Proteomes" id="UP000789572">
    <property type="component" value="Unassembled WGS sequence"/>
</dbReference>
<keyword evidence="5" id="KW-1185">Reference proteome</keyword>
<feature type="coiled-coil region" evidence="1">
    <location>
        <begin position="667"/>
        <end position="767"/>
    </location>
</feature>
<evidence type="ECO:0000256" key="2">
    <source>
        <dbReference type="SAM" id="MobiDB-lite"/>
    </source>
</evidence>
<dbReference type="Pfam" id="PF12325">
    <property type="entry name" value="TMF_TATA_bd"/>
    <property type="match status" value="1"/>
</dbReference>
<protein>
    <submittedName>
        <fullName evidence="4">4895_t:CDS:1</fullName>
    </submittedName>
</protein>
<evidence type="ECO:0000256" key="1">
    <source>
        <dbReference type="SAM" id="Coils"/>
    </source>
</evidence>
<organism evidence="4 5">
    <name type="scientific">Paraglomus occultum</name>
    <dbReference type="NCBI Taxonomy" id="144539"/>
    <lineage>
        <taxon>Eukaryota</taxon>
        <taxon>Fungi</taxon>
        <taxon>Fungi incertae sedis</taxon>
        <taxon>Mucoromycota</taxon>
        <taxon>Glomeromycotina</taxon>
        <taxon>Glomeromycetes</taxon>
        <taxon>Paraglomerales</taxon>
        <taxon>Paraglomeraceae</taxon>
        <taxon>Paraglomus</taxon>
    </lineage>
</organism>
<dbReference type="GO" id="GO:0005783">
    <property type="term" value="C:endoplasmic reticulum"/>
    <property type="evidence" value="ECO:0007669"/>
    <property type="project" value="TreeGrafter"/>
</dbReference>
<accession>A0A9N8VLJ4</accession>
<dbReference type="OrthoDB" id="74178at2759"/>
<dbReference type="InterPro" id="IPR022091">
    <property type="entry name" value="TMF_TATA-bd"/>
</dbReference>
<dbReference type="AlphaFoldDB" id="A0A9N8VLJ4"/>
<feature type="domain" description="TATA element modulatory factor 1 TATA binding" evidence="3">
    <location>
        <begin position="663"/>
        <end position="768"/>
    </location>
</feature>
<feature type="region of interest" description="Disordered" evidence="2">
    <location>
        <begin position="65"/>
        <end position="158"/>
    </location>
</feature>